<name>A0AAW1A370_9HYME</name>
<dbReference type="AlphaFoldDB" id="A0AAW1A370"/>
<reference evidence="2 3" key="1">
    <citation type="submission" date="2024-05" db="EMBL/GenBank/DDBJ databases">
        <title>The nuclear and mitochondrial genome assemblies of Tetragonisca angustula (Apidae: Meliponini), a tiny yet remarkable pollinator in the Neotropics.</title>
        <authorList>
            <person name="Ferrari R."/>
            <person name="Ricardo P.C."/>
            <person name="Dias F.C."/>
            <person name="Araujo N.S."/>
            <person name="Soares D.O."/>
            <person name="Zhou Q.-S."/>
            <person name="Zhu C.-D."/>
            <person name="Coutinho L."/>
            <person name="Airas M.C."/>
            <person name="Batista T.M."/>
        </authorList>
    </citation>
    <scope>NUCLEOTIDE SEQUENCE [LARGE SCALE GENOMIC DNA]</scope>
    <source>
        <strain evidence="2">ASF017062</strain>
        <tissue evidence="2">Abdomen</tissue>
    </source>
</reference>
<sequence>MIRKSTRLHGHYGAARFYGASFLCGVYQSIRKNDGHEAEVLNGGSSISATSPAKNSMVPALTRPVGSAA</sequence>
<dbReference type="EMBL" id="JAWNGG020000062">
    <property type="protein sequence ID" value="KAK9304490.1"/>
    <property type="molecule type" value="Genomic_DNA"/>
</dbReference>
<evidence type="ECO:0000256" key="1">
    <source>
        <dbReference type="SAM" id="MobiDB-lite"/>
    </source>
</evidence>
<dbReference type="Proteomes" id="UP001432146">
    <property type="component" value="Unassembled WGS sequence"/>
</dbReference>
<organism evidence="2 3">
    <name type="scientific">Tetragonisca angustula</name>
    <dbReference type="NCBI Taxonomy" id="166442"/>
    <lineage>
        <taxon>Eukaryota</taxon>
        <taxon>Metazoa</taxon>
        <taxon>Ecdysozoa</taxon>
        <taxon>Arthropoda</taxon>
        <taxon>Hexapoda</taxon>
        <taxon>Insecta</taxon>
        <taxon>Pterygota</taxon>
        <taxon>Neoptera</taxon>
        <taxon>Endopterygota</taxon>
        <taxon>Hymenoptera</taxon>
        <taxon>Apocrita</taxon>
        <taxon>Aculeata</taxon>
        <taxon>Apoidea</taxon>
        <taxon>Anthophila</taxon>
        <taxon>Apidae</taxon>
        <taxon>Tetragonisca</taxon>
    </lineage>
</organism>
<feature type="compositionally biased region" description="Polar residues" evidence="1">
    <location>
        <begin position="45"/>
        <end position="54"/>
    </location>
</feature>
<gene>
    <name evidence="2" type="ORF">QLX08_004127</name>
</gene>
<keyword evidence="3" id="KW-1185">Reference proteome</keyword>
<evidence type="ECO:0000313" key="2">
    <source>
        <dbReference type="EMBL" id="KAK9304490.1"/>
    </source>
</evidence>
<proteinExistence type="predicted"/>
<comment type="caution">
    <text evidence="2">The sequence shown here is derived from an EMBL/GenBank/DDBJ whole genome shotgun (WGS) entry which is preliminary data.</text>
</comment>
<protein>
    <submittedName>
        <fullName evidence="2">Uncharacterized protein</fullName>
    </submittedName>
</protein>
<accession>A0AAW1A370</accession>
<feature type="region of interest" description="Disordered" evidence="1">
    <location>
        <begin position="45"/>
        <end position="69"/>
    </location>
</feature>
<evidence type="ECO:0000313" key="3">
    <source>
        <dbReference type="Proteomes" id="UP001432146"/>
    </source>
</evidence>